<protein>
    <submittedName>
        <fullName evidence="9">Cysteine desulfurase</fullName>
    </submittedName>
</protein>
<evidence type="ECO:0000256" key="1">
    <source>
        <dbReference type="ARBA" id="ARBA00001933"/>
    </source>
</evidence>
<dbReference type="Pfam" id="PF00266">
    <property type="entry name" value="Aminotran_5"/>
    <property type="match status" value="1"/>
</dbReference>
<dbReference type="GO" id="GO:0046872">
    <property type="term" value="F:metal ion binding"/>
    <property type="evidence" value="ECO:0007669"/>
    <property type="project" value="UniProtKB-KW"/>
</dbReference>
<evidence type="ECO:0000259" key="8">
    <source>
        <dbReference type="Pfam" id="PF00266"/>
    </source>
</evidence>
<dbReference type="PIRSF" id="PIRSF005572">
    <property type="entry name" value="NifS"/>
    <property type="match status" value="1"/>
</dbReference>
<dbReference type="InterPro" id="IPR016454">
    <property type="entry name" value="Cysteine_dSase"/>
</dbReference>
<evidence type="ECO:0000256" key="3">
    <source>
        <dbReference type="ARBA" id="ARBA00022723"/>
    </source>
</evidence>
<dbReference type="AlphaFoldDB" id="A0AAW4WY90"/>
<name>A0AAW4WY90_9FIRM</name>
<comment type="cofactor">
    <cofactor evidence="1 7">
        <name>pyridoxal 5'-phosphate</name>
        <dbReference type="ChEBI" id="CHEBI:597326"/>
    </cofactor>
</comment>
<accession>A0AAW4WY90</accession>
<feature type="domain" description="Aminotransferase class V" evidence="8">
    <location>
        <begin position="5"/>
        <end position="368"/>
    </location>
</feature>
<dbReference type="Gene3D" id="3.40.640.10">
    <property type="entry name" value="Type I PLP-dependent aspartate aminotransferase-like (Major domain)"/>
    <property type="match status" value="1"/>
</dbReference>
<evidence type="ECO:0000256" key="7">
    <source>
        <dbReference type="RuleBase" id="RU004504"/>
    </source>
</evidence>
<dbReference type="GO" id="GO:0051536">
    <property type="term" value="F:iron-sulfur cluster binding"/>
    <property type="evidence" value="ECO:0007669"/>
    <property type="project" value="UniProtKB-KW"/>
</dbReference>
<dbReference type="PANTHER" id="PTHR11601">
    <property type="entry name" value="CYSTEINE DESULFURYLASE FAMILY MEMBER"/>
    <property type="match status" value="1"/>
</dbReference>
<evidence type="ECO:0000256" key="6">
    <source>
        <dbReference type="ARBA" id="ARBA00023014"/>
    </source>
</evidence>
<dbReference type="InterPro" id="IPR020578">
    <property type="entry name" value="Aminotrans_V_PyrdxlP_BS"/>
</dbReference>
<dbReference type="Proteomes" id="UP001199296">
    <property type="component" value="Unassembled WGS sequence"/>
</dbReference>
<dbReference type="PROSITE" id="PS00595">
    <property type="entry name" value="AA_TRANSFER_CLASS_5"/>
    <property type="match status" value="1"/>
</dbReference>
<dbReference type="InterPro" id="IPR015421">
    <property type="entry name" value="PyrdxlP-dep_Trfase_major"/>
</dbReference>
<proteinExistence type="inferred from homology"/>
<evidence type="ECO:0000313" key="10">
    <source>
        <dbReference type="Proteomes" id="UP001199296"/>
    </source>
</evidence>
<comment type="caution">
    <text evidence="9">The sequence shown here is derived from an EMBL/GenBank/DDBJ whole genome shotgun (WGS) entry which is preliminary data.</text>
</comment>
<dbReference type="EMBL" id="JAJFAT010000003">
    <property type="protein sequence ID" value="MCC3144392.1"/>
    <property type="molecule type" value="Genomic_DNA"/>
</dbReference>
<organism evidence="9 10">
    <name type="scientific">Halanaerobium polyolivorans</name>
    <dbReference type="NCBI Taxonomy" id="2886943"/>
    <lineage>
        <taxon>Bacteria</taxon>
        <taxon>Bacillati</taxon>
        <taxon>Bacillota</taxon>
        <taxon>Clostridia</taxon>
        <taxon>Halanaerobiales</taxon>
        <taxon>Halanaerobiaceae</taxon>
        <taxon>Halanaerobium</taxon>
    </lineage>
</organism>
<evidence type="ECO:0000313" key="9">
    <source>
        <dbReference type="EMBL" id="MCC3144392.1"/>
    </source>
</evidence>
<keyword evidence="5" id="KW-0408">Iron</keyword>
<evidence type="ECO:0000256" key="2">
    <source>
        <dbReference type="ARBA" id="ARBA00006490"/>
    </source>
</evidence>
<reference evidence="9 10" key="1">
    <citation type="submission" date="2021-10" db="EMBL/GenBank/DDBJ databases">
        <authorList>
            <person name="Grouzdev D.S."/>
            <person name="Pantiukh K.S."/>
            <person name="Krutkina M.S."/>
        </authorList>
    </citation>
    <scope>NUCLEOTIDE SEQUENCE [LARGE SCALE GENOMIC DNA]</scope>
    <source>
        <strain evidence="9 10">Z-7514</strain>
    </source>
</reference>
<keyword evidence="10" id="KW-1185">Reference proteome</keyword>
<dbReference type="GO" id="GO:0031071">
    <property type="term" value="F:cysteine desulfurase activity"/>
    <property type="evidence" value="ECO:0007669"/>
    <property type="project" value="UniProtKB-ARBA"/>
</dbReference>
<dbReference type="RefSeq" id="WP_229344131.1">
    <property type="nucleotide sequence ID" value="NZ_JAJFAT010000003.1"/>
</dbReference>
<dbReference type="InterPro" id="IPR000192">
    <property type="entry name" value="Aminotrans_V_dom"/>
</dbReference>
<keyword evidence="6" id="KW-0411">Iron-sulfur</keyword>
<sequence length="382" mass="42406">MPKEIYLDNAATSKVSASVIEALSKAMQNNYANPSSLHSKGLAAEKILKKCRANLAERLKIKAEEIIFTSGGTESNNLALRGIINQHSQRGKHLITSQIEHSSVYELMLQLEDEGWEVDYLEVNKKGIVKINDLKNLIREDTVLVSIMHVNNELGSIQPIKKISEIIKQNNPLTFFHVDGVQAFGKIFADLTELKVDLYSISGHKFHAPKGIGALFLKKGIALKPLFYGGGQERALRPGTENTAAIAGLNRALAEITALNKDNPFNAKLNKKKNYFLKKLKTIKEIKINSPKNSAPHIINFSLKNIKGETMVHALAEEGIYLSTSSACTSKNKYSRVLKACGFSEQRNQGALRISLSEQIKQSDIDKVISKIKEKIDFLKII</sequence>
<comment type="similarity">
    <text evidence="2">Belongs to the class-V pyridoxal-phosphate-dependent aminotransferase family. NifS/IscS subfamily.</text>
</comment>
<dbReference type="PANTHER" id="PTHR11601:SF50">
    <property type="entry name" value="CYSTEINE DESULFURASE ISCS 2-RELATED"/>
    <property type="match status" value="1"/>
</dbReference>
<dbReference type="SUPFAM" id="SSF53383">
    <property type="entry name" value="PLP-dependent transferases"/>
    <property type="match status" value="1"/>
</dbReference>
<dbReference type="Gene3D" id="3.90.1150.10">
    <property type="entry name" value="Aspartate Aminotransferase, domain 1"/>
    <property type="match status" value="1"/>
</dbReference>
<keyword evidence="4" id="KW-0663">Pyridoxal phosphate</keyword>
<evidence type="ECO:0000256" key="4">
    <source>
        <dbReference type="ARBA" id="ARBA00022898"/>
    </source>
</evidence>
<dbReference type="NCBIfam" id="NF002806">
    <property type="entry name" value="PRK02948.1"/>
    <property type="match status" value="1"/>
</dbReference>
<keyword evidence="3" id="KW-0479">Metal-binding</keyword>
<gene>
    <name evidence="9" type="ORF">LJ207_03540</name>
</gene>
<dbReference type="Gene3D" id="1.10.260.50">
    <property type="match status" value="1"/>
</dbReference>
<dbReference type="InterPro" id="IPR015422">
    <property type="entry name" value="PyrdxlP-dep_Trfase_small"/>
</dbReference>
<dbReference type="InterPro" id="IPR015424">
    <property type="entry name" value="PyrdxlP-dep_Trfase"/>
</dbReference>
<dbReference type="FunFam" id="3.40.640.10:FF:000084">
    <property type="entry name" value="IscS-like cysteine desulfurase"/>
    <property type="match status" value="1"/>
</dbReference>
<evidence type="ECO:0000256" key="5">
    <source>
        <dbReference type="ARBA" id="ARBA00023004"/>
    </source>
</evidence>